<dbReference type="PROSITE" id="PS50937">
    <property type="entry name" value="HTH_MERR_2"/>
    <property type="match status" value="1"/>
</dbReference>
<dbReference type="GO" id="GO:0003700">
    <property type="term" value="F:DNA-binding transcription factor activity"/>
    <property type="evidence" value="ECO:0007669"/>
    <property type="project" value="InterPro"/>
</dbReference>
<accession>A0A4R0IXS3</accession>
<dbReference type="Gene3D" id="1.10.1660.10">
    <property type="match status" value="1"/>
</dbReference>
<proteinExistence type="predicted"/>
<dbReference type="InterPro" id="IPR000551">
    <property type="entry name" value="MerR-type_HTH_dom"/>
</dbReference>
<reference evidence="6 7" key="1">
    <citation type="submission" date="2019-02" db="EMBL/GenBank/DDBJ databases">
        <title>Kribbella capetownensis sp. nov. and Kribbella speibonae sp. nov., isolated from soil.</title>
        <authorList>
            <person name="Curtis S.M."/>
            <person name="Norton I."/>
            <person name="Everest G.J."/>
            <person name="Meyers P.R."/>
        </authorList>
    </citation>
    <scope>NUCLEOTIDE SEQUENCE [LARGE SCALE GENOMIC DNA]</scope>
    <source>
        <strain evidence="6 7">YM55</strain>
    </source>
</reference>
<dbReference type="PRINTS" id="PR00040">
    <property type="entry name" value="HTHMERR"/>
</dbReference>
<organism evidence="6 7">
    <name type="scientific">Kribbella speibonae</name>
    <dbReference type="NCBI Taxonomy" id="1572660"/>
    <lineage>
        <taxon>Bacteria</taxon>
        <taxon>Bacillati</taxon>
        <taxon>Actinomycetota</taxon>
        <taxon>Actinomycetes</taxon>
        <taxon>Propionibacteriales</taxon>
        <taxon>Kribbellaceae</taxon>
        <taxon>Kribbella</taxon>
    </lineage>
</organism>
<dbReference type="PANTHER" id="PTHR30204:SF69">
    <property type="entry name" value="MERR-FAMILY TRANSCRIPTIONAL REGULATOR"/>
    <property type="match status" value="1"/>
</dbReference>
<gene>
    <name evidence="6" type="ORF">E0H92_14775</name>
</gene>
<feature type="domain" description="HTH merR-type" evidence="5">
    <location>
        <begin position="1"/>
        <end position="70"/>
    </location>
</feature>
<evidence type="ECO:0000256" key="4">
    <source>
        <dbReference type="ARBA" id="ARBA00023163"/>
    </source>
</evidence>
<keyword evidence="3" id="KW-0238">DNA-binding</keyword>
<dbReference type="Pfam" id="PF13411">
    <property type="entry name" value="MerR_1"/>
    <property type="match status" value="1"/>
</dbReference>
<keyword evidence="4" id="KW-0804">Transcription</keyword>
<evidence type="ECO:0000256" key="3">
    <source>
        <dbReference type="ARBA" id="ARBA00023125"/>
    </source>
</evidence>
<dbReference type="SUPFAM" id="SSF46955">
    <property type="entry name" value="Putative DNA-binding domain"/>
    <property type="match status" value="1"/>
</dbReference>
<dbReference type="EMBL" id="SJKC01000002">
    <property type="protein sequence ID" value="TCC37750.1"/>
    <property type="molecule type" value="Genomic_DNA"/>
</dbReference>
<keyword evidence="1" id="KW-0678">Repressor</keyword>
<dbReference type="SMART" id="SM00422">
    <property type="entry name" value="HTH_MERR"/>
    <property type="match status" value="1"/>
</dbReference>
<evidence type="ECO:0000256" key="1">
    <source>
        <dbReference type="ARBA" id="ARBA00022491"/>
    </source>
</evidence>
<sequence length="239" mass="26555">MDHSIGAVARLAGVSVKAVRHYSDLGLLTARRTAAGHRRYDDTAVVRLRLIRTLRALDLDLPTIHAVLREERSLAEVAATHADALAIQIRTLRRQHALLTVLTNHPELEDLHLMTEHAEHAEQDRRALIDEFLSTTLGDADPAVRQNLTPVLPEDADAAQLAAWAELTALTASEDFRASVRRLAVGYRALAGDDPLRADPAYRSRLIELRRTEAGPQWYRYQELVAVVNGWAVVHPESA</sequence>
<evidence type="ECO:0000313" key="7">
    <source>
        <dbReference type="Proteomes" id="UP000294225"/>
    </source>
</evidence>
<dbReference type="GO" id="GO:0003677">
    <property type="term" value="F:DNA binding"/>
    <property type="evidence" value="ECO:0007669"/>
    <property type="project" value="UniProtKB-KW"/>
</dbReference>
<comment type="caution">
    <text evidence="6">The sequence shown here is derived from an EMBL/GenBank/DDBJ whole genome shotgun (WGS) entry which is preliminary data.</text>
</comment>
<dbReference type="CDD" id="cd00592">
    <property type="entry name" value="HTH_MerR-like"/>
    <property type="match status" value="1"/>
</dbReference>
<dbReference type="PANTHER" id="PTHR30204">
    <property type="entry name" value="REDOX-CYCLING DRUG-SENSING TRANSCRIPTIONAL ACTIVATOR SOXR"/>
    <property type="match status" value="1"/>
</dbReference>
<dbReference type="InterPro" id="IPR009061">
    <property type="entry name" value="DNA-bd_dom_put_sf"/>
</dbReference>
<protein>
    <submittedName>
        <fullName evidence="6">MerR family transcriptional regulator</fullName>
    </submittedName>
</protein>
<evidence type="ECO:0000313" key="6">
    <source>
        <dbReference type="EMBL" id="TCC37750.1"/>
    </source>
</evidence>
<dbReference type="InterPro" id="IPR047057">
    <property type="entry name" value="MerR_fam"/>
</dbReference>
<dbReference type="RefSeq" id="WP_131496643.1">
    <property type="nucleotide sequence ID" value="NZ_SJKC01000002.1"/>
</dbReference>
<keyword evidence="2" id="KW-0805">Transcription regulation</keyword>
<evidence type="ECO:0000259" key="5">
    <source>
        <dbReference type="PROSITE" id="PS50937"/>
    </source>
</evidence>
<evidence type="ECO:0000256" key="2">
    <source>
        <dbReference type="ARBA" id="ARBA00023015"/>
    </source>
</evidence>
<dbReference type="AlphaFoldDB" id="A0A4R0IXS3"/>
<dbReference type="Proteomes" id="UP000294225">
    <property type="component" value="Unassembled WGS sequence"/>
</dbReference>
<name>A0A4R0IXS3_9ACTN</name>